<protein>
    <submittedName>
        <fullName evidence="2">Uncharacterized protein</fullName>
    </submittedName>
</protein>
<sequence length="110" mass="11678">MRRVYGVSWEQAGQPSLPWREVHALVLAAIQDPSTPLGAEAVGWDYPAREVELLLLMSLGADPKVLPFTPTSSEPPPTPSNDDTGDEEDLEALAAAAAADLQALITIATD</sequence>
<dbReference type="AlphaFoldDB" id="A0A1L7RLF7"/>
<reference evidence="2" key="1">
    <citation type="submission" date="2014-07" db="EMBL/GenBank/DDBJ databases">
        <authorList>
            <person name="Zhang J.E."/>
            <person name="Yang H."/>
            <person name="Guo J."/>
            <person name="Deng Z."/>
            <person name="Luo H."/>
            <person name="Luo M."/>
            <person name="Zhao B."/>
        </authorList>
    </citation>
    <scope>NUCLEOTIDE SEQUENCE</scope>
    <source>
        <strain evidence="2">AM4</strain>
    </source>
</reference>
<dbReference type="EMBL" id="LK995470">
    <property type="protein sequence ID" value="CED90258.1"/>
    <property type="molecule type" value="Genomic_DNA"/>
</dbReference>
<gene>
    <name evidence="2" type="ORF">AAM4_0363</name>
</gene>
<proteinExistence type="predicted"/>
<name>A0A1L7RLF7_9ACTO</name>
<feature type="region of interest" description="Disordered" evidence="1">
    <location>
        <begin position="66"/>
        <end position="89"/>
    </location>
</feature>
<organism evidence="2">
    <name type="scientific">Actinomyces succiniciruminis</name>
    <dbReference type="NCBI Taxonomy" id="1522002"/>
    <lineage>
        <taxon>Bacteria</taxon>
        <taxon>Bacillati</taxon>
        <taxon>Actinomycetota</taxon>
        <taxon>Actinomycetes</taxon>
        <taxon>Actinomycetales</taxon>
        <taxon>Actinomycetaceae</taxon>
        <taxon>Actinomyces</taxon>
    </lineage>
</organism>
<accession>A0A1L7RLF7</accession>
<dbReference type="RefSeq" id="WP_210578567.1">
    <property type="nucleotide sequence ID" value="NZ_LK995470.1"/>
</dbReference>
<evidence type="ECO:0000256" key="1">
    <source>
        <dbReference type="SAM" id="MobiDB-lite"/>
    </source>
</evidence>
<evidence type="ECO:0000313" key="2">
    <source>
        <dbReference type="EMBL" id="CED90258.1"/>
    </source>
</evidence>